<dbReference type="GO" id="GO:0005975">
    <property type="term" value="P:carbohydrate metabolic process"/>
    <property type="evidence" value="ECO:0007669"/>
    <property type="project" value="InterPro"/>
</dbReference>
<keyword evidence="4" id="KW-0328">Glycosyltransferase</keyword>
<feature type="signal peptide" evidence="16">
    <location>
        <begin position="1"/>
        <end position="28"/>
    </location>
</feature>
<evidence type="ECO:0000256" key="10">
    <source>
        <dbReference type="ARBA" id="ARBA00023295"/>
    </source>
</evidence>
<gene>
    <name evidence="18" type="ORF">B0A55_12748</name>
</gene>
<comment type="caution">
    <text evidence="18">The sequence shown here is derived from an EMBL/GenBank/DDBJ whole genome shotgun (WGS) entry which is preliminary data.</text>
</comment>
<dbReference type="InterPro" id="IPR050546">
    <property type="entry name" value="Glycosyl_Hydrlase_16"/>
</dbReference>
<feature type="domain" description="GH16" evidence="17">
    <location>
        <begin position="5"/>
        <end position="247"/>
    </location>
</feature>
<dbReference type="InterPro" id="IPR013320">
    <property type="entry name" value="ConA-like_dom_sf"/>
</dbReference>
<evidence type="ECO:0000313" key="18">
    <source>
        <dbReference type="EMBL" id="TKA55269.1"/>
    </source>
</evidence>
<protein>
    <recommendedName>
        <fullName evidence="3">chitinase</fullName>
        <ecNumber evidence="3">3.2.1.14</ecNumber>
    </recommendedName>
</protein>
<keyword evidence="6 16" id="KW-0732">Signal</keyword>
<comment type="catalytic activity">
    <reaction evidence="1">
        <text>Random endo-hydrolysis of N-acetyl-beta-D-glucosaminide (1-&gt;4)-beta-linkages in chitin and chitodextrins.</text>
        <dbReference type="EC" id="3.2.1.14"/>
    </reaction>
</comment>
<feature type="region of interest" description="Disordered" evidence="14">
    <location>
        <begin position="274"/>
        <end position="304"/>
    </location>
</feature>
<feature type="chain" id="PRO_5020629670" description="chitinase" evidence="16">
    <location>
        <begin position="29"/>
        <end position="506"/>
    </location>
</feature>
<keyword evidence="11" id="KW-0961">Cell wall biogenesis/degradation</keyword>
<dbReference type="InterPro" id="IPR000757">
    <property type="entry name" value="Beta-glucanase-like"/>
</dbReference>
<dbReference type="Proteomes" id="UP000309340">
    <property type="component" value="Unassembled WGS sequence"/>
</dbReference>
<sequence length="506" mass="51564">MLLLKDLLTMSMPLRLATIAAISALLFAQPSLQQTYTACNPTAQAGCPADPALGTSMTADFTKGASDQFTPSGNPTYDSSGAGFTVAQHGDAPTLTSKWYIMFGKVEVTMKSAPGTGIVSSAILQSDDLDEIDWEWLGGAGDQVQSNYFGKGQTTTYDRAAVHTVTNTQGEWHTYTIDWTETQIVWQIDGNTVRVLSASNANGQFPQTPCQLKVGSWAGGDSSNPQGTISWAGGITDYSAGPFTMYVQSIAVTDYSTGTQYTYGDQSGAWNSIESTGGRVNGNAGSSQTDTAAPAITSTSSGNVEPFSGTHADCSTCTTPGAGSWTVSTLSSAAVTNTNYPGLPSGWTVSGSGKSTSQLASSALSPAASQAGFCSVSGYSLVTSYDVRGFLTTATVPVGVSTGWNNQGLRTTIYPSNCPVSNVPFAAGEVLLASSLTVSGGGGQVVTSSGKVVVAGTGSASLVSPAATTTTTAGSGTPSTGEKNGSGWAMCICAVSLAMVFGIVIA</sequence>
<keyword evidence="7" id="KW-0378">Hydrolase</keyword>
<dbReference type="GO" id="GO:0009277">
    <property type="term" value="C:fungal-type cell wall"/>
    <property type="evidence" value="ECO:0007669"/>
    <property type="project" value="TreeGrafter"/>
</dbReference>
<keyword evidence="19" id="KW-1185">Reference proteome</keyword>
<feature type="compositionally biased region" description="Polar residues" evidence="14">
    <location>
        <begin position="283"/>
        <end position="303"/>
    </location>
</feature>
<evidence type="ECO:0000256" key="15">
    <source>
        <dbReference type="SAM" id="Phobius"/>
    </source>
</evidence>
<dbReference type="EMBL" id="NAJQ01001645">
    <property type="protein sequence ID" value="TKA55269.1"/>
    <property type="molecule type" value="Genomic_DNA"/>
</dbReference>
<dbReference type="CDD" id="cd02183">
    <property type="entry name" value="GH16_fungal_CRH1_transglycosylase"/>
    <property type="match status" value="1"/>
</dbReference>
<keyword evidence="8 15" id="KW-0472">Membrane</keyword>
<evidence type="ECO:0000256" key="5">
    <source>
        <dbReference type="ARBA" id="ARBA00022679"/>
    </source>
</evidence>
<evidence type="ECO:0000259" key="17">
    <source>
        <dbReference type="PROSITE" id="PS51762"/>
    </source>
</evidence>
<keyword evidence="15" id="KW-0812">Transmembrane</keyword>
<reference evidence="18 19" key="1">
    <citation type="submission" date="2017-03" db="EMBL/GenBank/DDBJ databases">
        <title>Genomes of endolithic fungi from Antarctica.</title>
        <authorList>
            <person name="Coleine C."/>
            <person name="Masonjones S."/>
            <person name="Stajich J.E."/>
        </authorList>
    </citation>
    <scope>NUCLEOTIDE SEQUENCE [LARGE SCALE GENOMIC DNA]</scope>
    <source>
        <strain evidence="18 19">CCFEE 5184</strain>
    </source>
</reference>
<dbReference type="Gene3D" id="2.60.120.200">
    <property type="match status" value="1"/>
</dbReference>
<evidence type="ECO:0000256" key="16">
    <source>
        <dbReference type="SAM" id="SignalP"/>
    </source>
</evidence>
<evidence type="ECO:0000256" key="7">
    <source>
        <dbReference type="ARBA" id="ARBA00022801"/>
    </source>
</evidence>
<evidence type="ECO:0000313" key="19">
    <source>
        <dbReference type="Proteomes" id="UP000309340"/>
    </source>
</evidence>
<dbReference type="PANTHER" id="PTHR10963:SF68">
    <property type="entry name" value="GLYCOSIDASE CRH1-RELATED"/>
    <property type="match status" value="1"/>
</dbReference>
<evidence type="ECO:0000256" key="1">
    <source>
        <dbReference type="ARBA" id="ARBA00000822"/>
    </source>
</evidence>
<dbReference type="OrthoDB" id="4781at2759"/>
<comment type="subcellular location">
    <subcellularLocation>
        <location evidence="2">Membrane</location>
    </subcellularLocation>
</comment>
<comment type="function">
    <text evidence="13">Dual chitinase/transglycosylase that plays a role in cell wall architecture. Chitinase and transglycosylase activities are coupled. Required for the polysaccharide cross-linking at the septa and the cell wall. More specifically, transfers chitin to 1,6-beta-glucan in the cell wall.</text>
</comment>
<dbReference type="PROSITE" id="PS51762">
    <property type="entry name" value="GH16_2"/>
    <property type="match status" value="1"/>
</dbReference>
<name>A0A4V6WKK2_9PEZI</name>
<dbReference type="AlphaFoldDB" id="A0A4V6WKK2"/>
<evidence type="ECO:0000256" key="2">
    <source>
        <dbReference type="ARBA" id="ARBA00004370"/>
    </source>
</evidence>
<evidence type="ECO:0000256" key="3">
    <source>
        <dbReference type="ARBA" id="ARBA00012729"/>
    </source>
</evidence>
<dbReference type="GO" id="GO:0016020">
    <property type="term" value="C:membrane"/>
    <property type="evidence" value="ECO:0007669"/>
    <property type="project" value="UniProtKB-SubCell"/>
</dbReference>
<organism evidence="18 19">
    <name type="scientific">Friedmanniomyces simplex</name>
    <dbReference type="NCBI Taxonomy" id="329884"/>
    <lineage>
        <taxon>Eukaryota</taxon>
        <taxon>Fungi</taxon>
        <taxon>Dikarya</taxon>
        <taxon>Ascomycota</taxon>
        <taxon>Pezizomycotina</taxon>
        <taxon>Dothideomycetes</taxon>
        <taxon>Dothideomycetidae</taxon>
        <taxon>Mycosphaerellales</taxon>
        <taxon>Teratosphaeriaceae</taxon>
        <taxon>Friedmanniomyces</taxon>
    </lineage>
</organism>
<evidence type="ECO:0000256" key="9">
    <source>
        <dbReference type="ARBA" id="ARBA00023180"/>
    </source>
</evidence>
<dbReference type="EC" id="3.2.1.14" evidence="3"/>
<evidence type="ECO:0000256" key="14">
    <source>
        <dbReference type="SAM" id="MobiDB-lite"/>
    </source>
</evidence>
<dbReference type="FunFam" id="2.60.120.200:FF:000152">
    <property type="entry name" value="Cell wall glucanase"/>
    <property type="match status" value="1"/>
</dbReference>
<proteinExistence type="inferred from homology"/>
<dbReference type="SUPFAM" id="SSF49899">
    <property type="entry name" value="Concanavalin A-like lectins/glucanases"/>
    <property type="match status" value="1"/>
</dbReference>
<feature type="transmembrane region" description="Helical" evidence="15">
    <location>
        <begin position="487"/>
        <end position="505"/>
    </location>
</feature>
<evidence type="ECO:0000256" key="12">
    <source>
        <dbReference type="ARBA" id="ARBA00038074"/>
    </source>
</evidence>
<keyword evidence="10" id="KW-0326">Glycosidase</keyword>
<comment type="similarity">
    <text evidence="12">Belongs to the glycosyl hydrolase 16 family. CRH1 subfamily.</text>
</comment>
<dbReference type="Pfam" id="PF00722">
    <property type="entry name" value="Glyco_hydro_16"/>
    <property type="match status" value="1"/>
</dbReference>
<dbReference type="GO" id="GO:0016757">
    <property type="term" value="F:glycosyltransferase activity"/>
    <property type="evidence" value="ECO:0007669"/>
    <property type="project" value="UniProtKB-KW"/>
</dbReference>
<evidence type="ECO:0000256" key="4">
    <source>
        <dbReference type="ARBA" id="ARBA00022676"/>
    </source>
</evidence>
<dbReference type="STRING" id="329884.A0A4V6WKK2"/>
<evidence type="ECO:0000256" key="11">
    <source>
        <dbReference type="ARBA" id="ARBA00023316"/>
    </source>
</evidence>
<evidence type="ECO:0000256" key="8">
    <source>
        <dbReference type="ARBA" id="ARBA00023136"/>
    </source>
</evidence>
<evidence type="ECO:0000256" key="6">
    <source>
        <dbReference type="ARBA" id="ARBA00022729"/>
    </source>
</evidence>
<accession>A0A4V6WKK2</accession>
<dbReference type="PANTHER" id="PTHR10963">
    <property type="entry name" value="GLYCOSYL HYDROLASE-RELATED"/>
    <property type="match status" value="1"/>
</dbReference>
<keyword evidence="9" id="KW-0325">Glycoprotein</keyword>
<dbReference type="GO" id="GO:0031505">
    <property type="term" value="P:fungal-type cell wall organization"/>
    <property type="evidence" value="ECO:0007669"/>
    <property type="project" value="TreeGrafter"/>
</dbReference>
<dbReference type="GO" id="GO:0008843">
    <property type="term" value="F:endochitinase activity"/>
    <property type="evidence" value="ECO:0007669"/>
    <property type="project" value="UniProtKB-EC"/>
</dbReference>
<keyword evidence="15" id="KW-1133">Transmembrane helix</keyword>
<evidence type="ECO:0000256" key="13">
    <source>
        <dbReference type="ARBA" id="ARBA00093308"/>
    </source>
</evidence>
<keyword evidence="5" id="KW-0808">Transferase</keyword>